<dbReference type="AlphaFoldDB" id="A0A5C8NS25"/>
<name>A0A5C8NS25_9ACTN</name>
<evidence type="ECO:0000259" key="7">
    <source>
        <dbReference type="Pfam" id="PF21981"/>
    </source>
</evidence>
<dbReference type="Gene3D" id="1.10.10.10">
    <property type="entry name" value="Winged helix-like DNA-binding domain superfamily/Winged helix DNA-binding domain"/>
    <property type="match status" value="3"/>
</dbReference>
<dbReference type="InterPro" id="IPR053926">
    <property type="entry name" value="RecX_HTH_1st"/>
</dbReference>
<organism evidence="9 10">
    <name type="scientific">Aeromicrobium terrae</name>
    <dbReference type="NCBI Taxonomy" id="2498846"/>
    <lineage>
        <taxon>Bacteria</taxon>
        <taxon>Bacillati</taxon>
        <taxon>Actinomycetota</taxon>
        <taxon>Actinomycetes</taxon>
        <taxon>Propionibacteriales</taxon>
        <taxon>Nocardioidaceae</taxon>
        <taxon>Aeromicrobium</taxon>
    </lineage>
</organism>
<evidence type="ECO:0000313" key="10">
    <source>
        <dbReference type="Proteomes" id="UP000321571"/>
    </source>
</evidence>
<evidence type="ECO:0000259" key="8">
    <source>
        <dbReference type="Pfam" id="PF21982"/>
    </source>
</evidence>
<gene>
    <name evidence="5" type="primary">recX</name>
    <name evidence="9" type="ORF">FHP06_03335</name>
</gene>
<dbReference type="GO" id="GO:0005737">
    <property type="term" value="C:cytoplasm"/>
    <property type="evidence" value="ECO:0007669"/>
    <property type="project" value="UniProtKB-SubCell"/>
</dbReference>
<evidence type="ECO:0000313" key="9">
    <source>
        <dbReference type="EMBL" id="TXL63273.1"/>
    </source>
</evidence>
<sequence>MSDAESDPASFARTILLRRLTDQPRSRAELAESLAKKNVPDDVAGEVLDRFEEVGLIDDEDFARSWVQSRQRSRGVASKVLAMELRRKGVDDETSREVLSELDPEVERQNAHRLVQKKLRSMQGLDSSTQIRRLTAMLARKGYAPQVAFDVVRVELEAFEAPPLDSA</sequence>
<evidence type="ECO:0000256" key="5">
    <source>
        <dbReference type="HAMAP-Rule" id="MF_01114"/>
    </source>
</evidence>
<evidence type="ECO:0000256" key="4">
    <source>
        <dbReference type="ARBA" id="ARBA00022490"/>
    </source>
</evidence>
<reference evidence="9 10" key="1">
    <citation type="submission" date="2019-06" db="EMBL/GenBank/DDBJ databases">
        <title>Aeromicrobium sp. nov., isolated from a maize field.</title>
        <authorList>
            <person name="Lin S.-Y."/>
            <person name="Tsai C.-F."/>
            <person name="Young C.-C."/>
        </authorList>
    </citation>
    <scope>NUCLEOTIDE SEQUENCE [LARGE SCALE GENOMIC DNA]</scope>
    <source>
        <strain evidence="9 10">CC-CFT486</strain>
    </source>
</reference>
<dbReference type="InterPro" id="IPR053925">
    <property type="entry name" value="RecX_HTH_3rd"/>
</dbReference>
<feature type="domain" description="RecX first three-helical" evidence="8">
    <location>
        <begin position="12"/>
        <end position="50"/>
    </location>
</feature>
<keyword evidence="10" id="KW-1185">Reference proteome</keyword>
<dbReference type="HAMAP" id="MF_01114">
    <property type="entry name" value="RecX"/>
    <property type="match status" value="1"/>
</dbReference>
<dbReference type="RefSeq" id="WP_147683733.1">
    <property type="nucleotide sequence ID" value="NZ_VDUX01000001.1"/>
</dbReference>
<dbReference type="OrthoDB" id="5244465at2"/>
<dbReference type="InterPro" id="IPR053924">
    <property type="entry name" value="RecX_HTH_2nd"/>
</dbReference>
<dbReference type="GO" id="GO:0006282">
    <property type="term" value="P:regulation of DNA repair"/>
    <property type="evidence" value="ECO:0007669"/>
    <property type="project" value="UniProtKB-UniRule"/>
</dbReference>
<dbReference type="Pfam" id="PF02631">
    <property type="entry name" value="RecX_HTH2"/>
    <property type="match status" value="1"/>
</dbReference>
<dbReference type="InterPro" id="IPR036388">
    <property type="entry name" value="WH-like_DNA-bd_sf"/>
</dbReference>
<comment type="subcellular location">
    <subcellularLocation>
        <location evidence="1 5">Cytoplasm</location>
    </subcellularLocation>
</comment>
<keyword evidence="4 5" id="KW-0963">Cytoplasm</keyword>
<evidence type="ECO:0000256" key="2">
    <source>
        <dbReference type="ARBA" id="ARBA00009695"/>
    </source>
</evidence>
<dbReference type="Proteomes" id="UP000321571">
    <property type="component" value="Unassembled WGS sequence"/>
</dbReference>
<accession>A0A5C8NS25</accession>
<evidence type="ECO:0000256" key="3">
    <source>
        <dbReference type="ARBA" id="ARBA00018111"/>
    </source>
</evidence>
<comment type="caution">
    <text evidence="9">The sequence shown here is derived from an EMBL/GenBank/DDBJ whole genome shotgun (WGS) entry which is preliminary data.</text>
</comment>
<feature type="domain" description="RecX third three-helical" evidence="7">
    <location>
        <begin position="107"/>
        <end position="151"/>
    </location>
</feature>
<dbReference type="Pfam" id="PF21981">
    <property type="entry name" value="RecX_HTH3"/>
    <property type="match status" value="1"/>
</dbReference>
<proteinExistence type="inferred from homology"/>
<dbReference type="PANTHER" id="PTHR33602">
    <property type="entry name" value="REGULATORY PROTEIN RECX FAMILY PROTEIN"/>
    <property type="match status" value="1"/>
</dbReference>
<dbReference type="EMBL" id="VDUX01000001">
    <property type="protein sequence ID" value="TXL63273.1"/>
    <property type="molecule type" value="Genomic_DNA"/>
</dbReference>
<feature type="domain" description="RecX second three-helical" evidence="6">
    <location>
        <begin position="58"/>
        <end position="99"/>
    </location>
</feature>
<dbReference type="PANTHER" id="PTHR33602:SF1">
    <property type="entry name" value="REGULATORY PROTEIN RECX FAMILY PROTEIN"/>
    <property type="match status" value="1"/>
</dbReference>
<dbReference type="Pfam" id="PF21982">
    <property type="entry name" value="RecX_HTH1"/>
    <property type="match status" value="1"/>
</dbReference>
<evidence type="ECO:0000259" key="6">
    <source>
        <dbReference type="Pfam" id="PF02631"/>
    </source>
</evidence>
<evidence type="ECO:0000256" key="1">
    <source>
        <dbReference type="ARBA" id="ARBA00004496"/>
    </source>
</evidence>
<comment type="similarity">
    <text evidence="2 5">Belongs to the RecX family.</text>
</comment>
<dbReference type="InterPro" id="IPR003783">
    <property type="entry name" value="Regulatory_RecX"/>
</dbReference>
<comment type="function">
    <text evidence="5">Modulates RecA activity.</text>
</comment>
<protein>
    <recommendedName>
        <fullName evidence="3 5">Regulatory protein RecX</fullName>
    </recommendedName>
</protein>